<dbReference type="PANTHER" id="PTHR14969">
    <property type="entry name" value="SPHINGOSINE-1-PHOSPHATE PHOSPHOHYDROLASE"/>
    <property type="match status" value="1"/>
</dbReference>
<evidence type="ECO:0000256" key="2">
    <source>
        <dbReference type="ARBA" id="ARBA00022475"/>
    </source>
</evidence>
<accession>A0ABS7Q3Z4</accession>
<evidence type="ECO:0000256" key="1">
    <source>
        <dbReference type="ARBA" id="ARBA00004651"/>
    </source>
</evidence>
<keyword evidence="5" id="KW-1133">Transmembrane helix</keyword>
<dbReference type="PROSITE" id="PS50146">
    <property type="entry name" value="DAGK"/>
    <property type="match status" value="1"/>
</dbReference>
<dbReference type="Gene3D" id="3.40.50.10330">
    <property type="entry name" value="Probable inorganic polyphosphate/atp-NAD kinase, domain 1"/>
    <property type="match status" value="1"/>
</dbReference>
<protein>
    <submittedName>
        <fullName evidence="8">Phosphatase PAP2 family protein</fullName>
    </submittedName>
</protein>
<feature type="domain" description="DAGKc" evidence="7">
    <location>
        <begin position="200"/>
        <end position="329"/>
    </location>
</feature>
<dbReference type="InterPro" id="IPR001206">
    <property type="entry name" value="Diacylglycerol_kinase_cat_dom"/>
</dbReference>
<organism evidence="8 9">
    <name type="scientific">Actinacidiphila acidipaludis</name>
    <dbReference type="NCBI Taxonomy" id="2873382"/>
    <lineage>
        <taxon>Bacteria</taxon>
        <taxon>Bacillati</taxon>
        <taxon>Actinomycetota</taxon>
        <taxon>Actinomycetes</taxon>
        <taxon>Kitasatosporales</taxon>
        <taxon>Streptomycetaceae</taxon>
        <taxon>Actinacidiphila</taxon>
    </lineage>
</organism>
<evidence type="ECO:0000256" key="4">
    <source>
        <dbReference type="ARBA" id="ARBA00022801"/>
    </source>
</evidence>
<dbReference type="InterPro" id="IPR036938">
    <property type="entry name" value="PAP2/HPO_sf"/>
</dbReference>
<dbReference type="SUPFAM" id="SSF48317">
    <property type="entry name" value="Acid phosphatase/Vanadium-dependent haloperoxidase"/>
    <property type="match status" value="1"/>
</dbReference>
<gene>
    <name evidence="8" type="ORF">K7862_09610</name>
</gene>
<proteinExistence type="predicted"/>
<keyword evidence="9" id="KW-1185">Reference proteome</keyword>
<dbReference type="PANTHER" id="PTHR14969:SF62">
    <property type="entry name" value="DECAPRENYLPHOSPHORYL-5-PHOSPHORIBOSE PHOSPHATASE RV3807C-RELATED"/>
    <property type="match status" value="1"/>
</dbReference>
<evidence type="ECO:0000259" key="7">
    <source>
        <dbReference type="PROSITE" id="PS50146"/>
    </source>
</evidence>
<dbReference type="Pfam" id="PF00781">
    <property type="entry name" value="DAGK_cat"/>
    <property type="match status" value="1"/>
</dbReference>
<dbReference type="InterPro" id="IPR016064">
    <property type="entry name" value="NAD/diacylglycerol_kinase_sf"/>
</dbReference>
<reference evidence="8 9" key="1">
    <citation type="submission" date="2021-08" db="EMBL/GenBank/DDBJ databases">
        <title>WGS of actinomycetes from Thailand.</title>
        <authorList>
            <person name="Thawai C."/>
        </authorList>
    </citation>
    <scope>NUCLEOTIDE SEQUENCE [LARGE SCALE GENOMIC DNA]</scope>
    <source>
        <strain evidence="8 9">PLK6-54</strain>
    </source>
</reference>
<keyword evidence="3" id="KW-0812">Transmembrane</keyword>
<dbReference type="InterPro" id="IPR000326">
    <property type="entry name" value="PAP2/HPO"/>
</dbReference>
<evidence type="ECO:0000313" key="9">
    <source>
        <dbReference type="Proteomes" id="UP000778578"/>
    </source>
</evidence>
<dbReference type="Pfam" id="PF01569">
    <property type="entry name" value="PAP2"/>
    <property type="match status" value="1"/>
</dbReference>
<dbReference type="Proteomes" id="UP000778578">
    <property type="component" value="Unassembled WGS sequence"/>
</dbReference>
<keyword evidence="2" id="KW-1003">Cell membrane</keyword>
<dbReference type="SUPFAM" id="SSF111331">
    <property type="entry name" value="NAD kinase/diacylglycerol kinase-like"/>
    <property type="match status" value="1"/>
</dbReference>
<evidence type="ECO:0000256" key="3">
    <source>
        <dbReference type="ARBA" id="ARBA00022692"/>
    </source>
</evidence>
<dbReference type="SMART" id="SM00046">
    <property type="entry name" value="DAGKc"/>
    <property type="match status" value="1"/>
</dbReference>
<name>A0ABS7Q3Z4_9ACTN</name>
<evidence type="ECO:0000256" key="5">
    <source>
        <dbReference type="ARBA" id="ARBA00022989"/>
    </source>
</evidence>
<dbReference type="Gene3D" id="1.20.144.10">
    <property type="entry name" value="Phosphatidic acid phosphatase type 2/haloperoxidase"/>
    <property type="match status" value="1"/>
</dbReference>
<evidence type="ECO:0000256" key="6">
    <source>
        <dbReference type="ARBA" id="ARBA00023136"/>
    </source>
</evidence>
<dbReference type="EMBL" id="JAINZZ010000008">
    <property type="protein sequence ID" value="MBY8877881.1"/>
    <property type="molecule type" value="Genomic_DNA"/>
</dbReference>
<dbReference type="Gene3D" id="2.60.200.40">
    <property type="match status" value="1"/>
</dbReference>
<keyword evidence="4" id="KW-0378">Hydrolase</keyword>
<sequence length="515" mass="53772">MTLPWRAAQNGQSWRQWDRALFTEVAGRHWPGAEPVLPRLSRAANHGRLWIAAAGTMAAVGGREGRRAAARGLGSLALASLTVNTVGKGAVRRSRPLLDAVPMIRRLQRQPVSSSFPSGHSASAAAFVAGVSAESPAWATLLAPVAASVAFSRVYTGVHYPSDVLVGCALGVGAALVVRGMRPPVRRPESGRPAHVPALPEGRGLHVVVNTASGPPPLLTPAADRIRAALPGATVMECTEDDDLVKLLEAAALNAESDGGALGVCGGDGTVAGAAQIALDHDLPLAVFPGGTRNHFALDLGLETVEATAAAVQAGDAARVDVARRTDRGGNAPFLNTFSIGSYPDLVRVRERWSRRVGSWPASVLAAVHVLRTCEPVRVEINGRPRSVWLLFAGNCRYSSWGLAPVRRRDLTDGLLDVRIVDGGRFARTRLVGAALTGVLTSSPIYTEATVRRLRIRVPDAEADGARGADDSRTGGGGGTAAGRGVRLACDGEVALAPPELVLDKVPGGLRVYRG</sequence>
<dbReference type="InterPro" id="IPR017438">
    <property type="entry name" value="ATP-NAD_kinase_N"/>
</dbReference>
<dbReference type="SMART" id="SM00014">
    <property type="entry name" value="acidPPc"/>
    <property type="match status" value="1"/>
</dbReference>
<evidence type="ECO:0000313" key="8">
    <source>
        <dbReference type="EMBL" id="MBY8877881.1"/>
    </source>
</evidence>
<comment type="caution">
    <text evidence="8">The sequence shown here is derived from an EMBL/GenBank/DDBJ whole genome shotgun (WGS) entry which is preliminary data.</text>
</comment>
<dbReference type="RefSeq" id="WP_222962035.1">
    <property type="nucleotide sequence ID" value="NZ_JAINZZ010000008.1"/>
</dbReference>
<keyword evidence="6" id="KW-0472">Membrane</keyword>
<comment type="subcellular location">
    <subcellularLocation>
        <location evidence="1">Cell membrane</location>
        <topology evidence="1">Multi-pass membrane protein</topology>
    </subcellularLocation>
</comment>